<comment type="caution">
    <text evidence="4">The sequence shown here is derived from an EMBL/GenBank/DDBJ whole genome shotgun (WGS) entry which is preliminary data.</text>
</comment>
<evidence type="ECO:0000259" key="2">
    <source>
        <dbReference type="Pfam" id="PF04773"/>
    </source>
</evidence>
<dbReference type="RefSeq" id="WP_255897838.1">
    <property type="nucleotide sequence ID" value="NZ_JAFMZO010000001.1"/>
</dbReference>
<keyword evidence="1" id="KW-0812">Transmembrane</keyword>
<evidence type="ECO:0000259" key="3">
    <source>
        <dbReference type="Pfam" id="PF16344"/>
    </source>
</evidence>
<dbReference type="PIRSF" id="PIRSF018266">
    <property type="entry name" value="FecR"/>
    <property type="match status" value="1"/>
</dbReference>
<evidence type="ECO:0000256" key="1">
    <source>
        <dbReference type="SAM" id="Phobius"/>
    </source>
</evidence>
<dbReference type="Gene3D" id="2.60.120.1440">
    <property type="match status" value="1"/>
</dbReference>
<dbReference type="InterPro" id="IPR012373">
    <property type="entry name" value="Ferrdict_sens_TM"/>
</dbReference>
<dbReference type="Pfam" id="PF04773">
    <property type="entry name" value="FecR"/>
    <property type="match status" value="1"/>
</dbReference>
<organism evidence="4 5">
    <name type="scientific">Paradesertivirga mongoliensis</name>
    <dbReference type="NCBI Taxonomy" id="2100740"/>
    <lineage>
        <taxon>Bacteria</taxon>
        <taxon>Pseudomonadati</taxon>
        <taxon>Bacteroidota</taxon>
        <taxon>Sphingobacteriia</taxon>
        <taxon>Sphingobacteriales</taxon>
        <taxon>Sphingobacteriaceae</taxon>
        <taxon>Paradesertivirga</taxon>
    </lineage>
</organism>
<keyword evidence="1" id="KW-1133">Transmembrane helix</keyword>
<evidence type="ECO:0000313" key="5">
    <source>
        <dbReference type="Proteomes" id="UP001597387"/>
    </source>
</evidence>
<name>A0ABW4ZJ77_9SPHI</name>
<reference evidence="5" key="1">
    <citation type="journal article" date="2019" name="Int. J. Syst. Evol. Microbiol.">
        <title>The Global Catalogue of Microorganisms (GCM) 10K type strain sequencing project: providing services to taxonomists for standard genome sequencing and annotation.</title>
        <authorList>
            <consortium name="The Broad Institute Genomics Platform"/>
            <consortium name="The Broad Institute Genome Sequencing Center for Infectious Disease"/>
            <person name="Wu L."/>
            <person name="Ma J."/>
        </authorList>
    </citation>
    <scope>NUCLEOTIDE SEQUENCE [LARGE SCALE GENOMIC DNA]</scope>
    <source>
        <strain evidence="5">KCTC 42217</strain>
    </source>
</reference>
<dbReference type="InterPro" id="IPR006860">
    <property type="entry name" value="FecR"/>
</dbReference>
<dbReference type="Pfam" id="PF16344">
    <property type="entry name" value="FecR_C"/>
    <property type="match status" value="1"/>
</dbReference>
<dbReference type="Gene3D" id="3.55.50.30">
    <property type="match status" value="1"/>
</dbReference>
<protein>
    <submittedName>
        <fullName evidence="4">FecR family protein</fullName>
    </submittedName>
</protein>
<dbReference type="PANTHER" id="PTHR30273">
    <property type="entry name" value="PERIPLASMIC SIGNAL SENSOR AND SIGMA FACTOR ACTIVATOR FECR-RELATED"/>
    <property type="match status" value="1"/>
</dbReference>
<proteinExistence type="predicted"/>
<evidence type="ECO:0000313" key="4">
    <source>
        <dbReference type="EMBL" id="MFD2162105.1"/>
    </source>
</evidence>
<dbReference type="EMBL" id="JBHUHZ010000001">
    <property type="protein sequence ID" value="MFD2162105.1"/>
    <property type="molecule type" value="Genomic_DNA"/>
</dbReference>
<feature type="domain" description="FecR protein" evidence="2">
    <location>
        <begin position="132"/>
        <end position="212"/>
    </location>
</feature>
<dbReference type="PANTHER" id="PTHR30273:SF2">
    <property type="entry name" value="PROTEIN FECR"/>
    <property type="match status" value="1"/>
</dbReference>
<feature type="domain" description="Protein FecR C-terminal" evidence="3">
    <location>
        <begin position="263"/>
        <end position="329"/>
    </location>
</feature>
<accession>A0ABW4ZJ77</accession>
<sequence>MKEPVPSQLIDKYLNGACSAEEEAQLLEWYSSFSRDSDPVSMLNDEQRERLRMKMLARIRETAYTTESSAAKHTRSFRRLYGYAAASIAAACLIVLQFFSQGNTEVSVPAKSKHETALVNFVNRTNLLNKHVLPDNSSVWLKPGATLSYNRAFIKREVTLRGEAFFEVEKDSAHPFLIHSGGVITRVIGTSFNVKALETNNTTEVSVVSGKVLVYTPASSKKKIKSVFLLPEQKVTYVKSQDQLLKVDMAREPALNMWKKNTLSFDNVPVSNVVRTLNRAFDCRITIAGGKIGHYTLRADFTDVNLPNIMELLSKSLNIAYHIQEDNEIRLYEKPEFNNQSNLTTD</sequence>
<gene>
    <name evidence="4" type="ORF">ACFSJU_06850</name>
</gene>
<keyword evidence="5" id="KW-1185">Reference proteome</keyword>
<keyword evidence="1" id="KW-0472">Membrane</keyword>
<dbReference type="InterPro" id="IPR032508">
    <property type="entry name" value="FecR_C"/>
</dbReference>
<dbReference type="Proteomes" id="UP001597387">
    <property type="component" value="Unassembled WGS sequence"/>
</dbReference>
<feature type="transmembrane region" description="Helical" evidence="1">
    <location>
        <begin position="80"/>
        <end position="99"/>
    </location>
</feature>